<feature type="compositionally biased region" description="Polar residues" evidence="2">
    <location>
        <begin position="232"/>
        <end position="241"/>
    </location>
</feature>
<protein>
    <recommendedName>
        <fullName evidence="3">RRM domain-containing protein</fullName>
    </recommendedName>
</protein>
<feature type="compositionally biased region" description="Low complexity" evidence="2">
    <location>
        <begin position="90"/>
        <end position="127"/>
    </location>
</feature>
<keyword evidence="1" id="KW-0694">RNA-binding</keyword>
<evidence type="ECO:0000313" key="5">
    <source>
        <dbReference type="Proteomes" id="UP000654075"/>
    </source>
</evidence>
<evidence type="ECO:0000256" key="1">
    <source>
        <dbReference type="PROSITE-ProRule" id="PRU00176"/>
    </source>
</evidence>
<dbReference type="InterPro" id="IPR007201">
    <property type="entry name" value="Mei2-like_Rrm_C"/>
</dbReference>
<evidence type="ECO:0000256" key="2">
    <source>
        <dbReference type="SAM" id="MobiDB-lite"/>
    </source>
</evidence>
<name>A0A813F6R6_POLGL</name>
<proteinExistence type="predicted"/>
<dbReference type="OrthoDB" id="417481at2759"/>
<dbReference type="Gene3D" id="3.30.70.330">
    <property type="match status" value="1"/>
</dbReference>
<feature type="region of interest" description="Disordered" evidence="2">
    <location>
        <begin position="204"/>
        <end position="243"/>
    </location>
</feature>
<keyword evidence="5" id="KW-1185">Reference proteome</keyword>
<reference evidence="4" key="1">
    <citation type="submission" date="2021-02" db="EMBL/GenBank/DDBJ databases">
        <authorList>
            <person name="Dougan E. K."/>
            <person name="Rhodes N."/>
            <person name="Thang M."/>
            <person name="Chan C."/>
        </authorList>
    </citation>
    <scope>NUCLEOTIDE SEQUENCE</scope>
</reference>
<organism evidence="4 5">
    <name type="scientific">Polarella glacialis</name>
    <name type="common">Dinoflagellate</name>
    <dbReference type="NCBI Taxonomy" id="89957"/>
    <lineage>
        <taxon>Eukaryota</taxon>
        <taxon>Sar</taxon>
        <taxon>Alveolata</taxon>
        <taxon>Dinophyceae</taxon>
        <taxon>Suessiales</taxon>
        <taxon>Suessiaceae</taxon>
        <taxon>Polarella</taxon>
    </lineage>
</organism>
<dbReference type="InterPro" id="IPR012677">
    <property type="entry name" value="Nucleotide-bd_a/b_plait_sf"/>
</dbReference>
<feature type="region of interest" description="Disordered" evidence="2">
    <location>
        <begin position="90"/>
        <end position="191"/>
    </location>
</feature>
<gene>
    <name evidence="4" type="ORF">PGLA1383_LOCUS26767</name>
</gene>
<dbReference type="EMBL" id="CAJNNV010024210">
    <property type="protein sequence ID" value="CAE8608938.1"/>
    <property type="molecule type" value="Genomic_DNA"/>
</dbReference>
<dbReference type="AlphaFoldDB" id="A0A813F6R6"/>
<dbReference type="Pfam" id="PF04059">
    <property type="entry name" value="RRM_2"/>
    <property type="match status" value="1"/>
</dbReference>
<sequence>MAVVQVPVLPWNPPTMTGTQVPGSTSVQALQQHVLFLQQQLQQQQAALRQLSPTQDFQQNTQLQKLQGSQELQQLQPAVQHPQRLQHWWQLQHSQQQHPQQHPQQHLLQQQQQHQQQQHQQQQQQRPCMQHKSQHEQLRYHEEHQANHREVKVHHQSHQQKQLGLQLSQPPSSLGKRQSDDPGQPEWSNALSSGHFEQSYDWVSPEHSPRYWQTTSKPGSMTVGSNDALPELNSQQTQSSLAKPYTDVVAHPSPSQHEDHMTVMIRNIPARFTKAQLLRDFDAHGPSGIDYFFQPVDLQTGKTKGMAFVNFRSKAQAAKFQDQWHRQRLPNHGRGKVLDITAAHVLGITANLAQFTDHTLGSLCKHDALPVVIDEFGRLGFA</sequence>
<dbReference type="Proteomes" id="UP000654075">
    <property type="component" value="Unassembled WGS sequence"/>
</dbReference>
<dbReference type="InterPro" id="IPR035979">
    <property type="entry name" value="RBD_domain_sf"/>
</dbReference>
<comment type="caution">
    <text evidence="4">The sequence shown here is derived from an EMBL/GenBank/DDBJ whole genome shotgun (WGS) entry which is preliminary data.</text>
</comment>
<evidence type="ECO:0000259" key="3">
    <source>
        <dbReference type="PROSITE" id="PS50102"/>
    </source>
</evidence>
<dbReference type="PROSITE" id="PS50102">
    <property type="entry name" value="RRM"/>
    <property type="match status" value="1"/>
</dbReference>
<dbReference type="GO" id="GO:0003723">
    <property type="term" value="F:RNA binding"/>
    <property type="evidence" value="ECO:0007669"/>
    <property type="project" value="UniProtKB-UniRule"/>
</dbReference>
<feature type="compositionally biased region" description="Polar residues" evidence="2">
    <location>
        <begin position="211"/>
        <end position="225"/>
    </location>
</feature>
<evidence type="ECO:0000313" key="4">
    <source>
        <dbReference type="EMBL" id="CAE8608938.1"/>
    </source>
</evidence>
<accession>A0A813F6R6</accession>
<dbReference type="SUPFAM" id="SSF54928">
    <property type="entry name" value="RNA-binding domain, RBD"/>
    <property type="match status" value="1"/>
</dbReference>
<feature type="domain" description="RRM" evidence="3">
    <location>
        <begin position="261"/>
        <end position="345"/>
    </location>
</feature>
<feature type="compositionally biased region" description="Basic and acidic residues" evidence="2">
    <location>
        <begin position="133"/>
        <end position="150"/>
    </location>
</feature>
<feature type="compositionally biased region" description="Low complexity" evidence="2">
    <location>
        <begin position="159"/>
        <end position="176"/>
    </location>
</feature>
<dbReference type="InterPro" id="IPR000504">
    <property type="entry name" value="RRM_dom"/>
</dbReference>